<dbReference type="InterPro" id="IPR042241">
    <property type="entry name" value="GCP_C_sf"/>
</dbReference>
<keyword evidence="5" id="KW-0206">Cytoskeleton</keyword>
<dbReference type="GO" id="GO:0007020">
    <property type="term" value="P:microtubule nucleation"/>
    <property type="evidence" value="ECO:0007669"/>
    <property type="project" value="InterPro"/>
</dbReference>
<dbReference type="EMBL" id="AJWJ01000230">
    <property type="protein sequence ID" value="KAF2073045.1"/>
    <property type="molecule type" value="Genomic_DNA"/>
</dbReference>
<dbReference type="Pfam" id="PF17681">
    <property type="entry name" value="GCP_N_terminal"/>
    <property type="match status" value="1"/>
</dbReference>
<keyword evidence="10" id="KW-1185">Reference proteome</keyword>
<dbReference type="GO" id="GO:0051011">
    <property type="term" value="F:microtubule minus-end binding"/>
    <property type="evidence" value="ECO:0007669"/>
    <property type="project" value="TreeGrafter"/>
</dbReference>
<dbReference type="InterPro" id="IPR007259">
    <property type="entry name" value="GCP"/>
</dbReference>
<dbReference type="Proteomes" id="UP000695562">
    <property type="component" value="Unassembled WGS sequence"/>
</dbReference>
<comment type="similarity">
    <text evidence="2">Belongs to the TUBGCP family.</text>
</comment>
<dbReference type="GO" id="GO:0000278">
    <property type="term" value="P:mitotic cell cycle"/>
    <property type="evidence" value="ECO:0007669"/>
    <property type="project" value="TreeGrafter"/>
</dbReference>
<evidence type="ECO:0000259" key="8">
    <source>
        <dbReference type="Pfam" id="PF17681"/>
    </source>
</evidence>
<dbReference type="InterPro" id="IPR040457">
    <property type="entry name" value="GCP_C"/>
</dbReference>
<organism evidence="9 10">
    <name type="scientific">Polysphondylium violaceum</name>
    <dbReference type="NCBI Taxonomy" id="133409"/>
    <lineage>
        <taxon>Eukaryota</taxon>
        <taxon>Amoebozoa</taxon>
        <taxon>Evosea</taxon>
        <taxon>Eumycetozoa</taxon>
        <taxon>Dictyostelia</taxon>
        <taxon>Dictyosteliales</taxon>
        <taxon>Dictyosteliaceae</taxon>
        <taxon>Polysphondylium</taxon>
    </lineage>
</organism>
<dbReference type="GO" id="GO:0031122">
    <property type="term" value="P:cytoplasmic microtubule organization"/>
    <property type="evidence" value="ECO:0007669"/>
    <property type="project" value="TreeGrafter"/>
</dbReference>
<dbReference type="AlphaFoldDB" id="A0A8J4PSK2"/>
<keyword evidence="4" id="KW-0493">Microtubule</keyword>
<evidence type="ECO:0000256" key="3">
    <source>
        <dbReference type="ARBA" id="ARBA00022490"/>
    </source>
</evidence>
<comment type="caution">
    <text evidence="9">The sequence shown here is derived from an EMBL/GenBank/DDBJ whole genome shotgun (WGS) entry which is preliminary data.</text>
</comment>
<evidence type="ECO:0000256" key="5">
    <source>
        <dbReference type="ARBA" id="ARBA00023212"/>
    </source>
</evidence>
<gene>
    <name evidence="9" type="ORF">CYY_005628</name>
</gene>
<reference evidence="9" key="1">
    <citation type="submission" date="2020-01" db="EMBL/GenBank/DDBJ databases">
        <title>Development of genomics and gene disruption for Polysphondylium violaceum indicates a role for the polyketide synthase stlB in stalk morphogenesis.</title>
        <authorList>
            <person name="Narita B."/>
            <person name="Kawabe Y."/>
            <person name="Kin K."/>
            <person name="Saito T."/>
            <person name="Gibbs R."/>
            <person name="Kuspa A."/>
            <person name="Muzny D."/>
            <person name="Queller D."/>
            <person name="Richards S."/>
            <person name="Strassman J."/>
            <person name="Sucgang R."/>
            <person name="Worley K."/>
            <person name="Schaap P."/>
        </authorList>
    </citation>
    <scope>NUCLEOTIDE SEQUENCE</scope>
    <source>
        <strain evidence="9">QSvi11</strain>
    </source>
</reference>
<name>A0A8J4PSK2_9MYCE</name>
<feature type="domain" description="Gamma tubulin complex component protein N-terminal" evidence="8">
    <location>
        <begin position="107"/>
        <end position="457"/>
    </location>
</feature>
<dbReference type="Pfam" id="PF04130">
    <property type="entry name" value="GCP_C_terminal"/>
    <property type="match status" value="1"/>
</dbReference>
<dbReference type="InterPro" id="IPR041470">
    <property type="entry name" value="GCP_N"/>
</dbReference>
<comment type="subcellular location">
    <subcellularLocation>
        <location evidence="1">Cytoplasm</location>
        <location evidence="1">Cytoskeleton</location>
    </subcellularLocation>
</comment>
<evidence type="ECO:0000313" key="9">
    <source>
        <dbReference type="EMBL" id="KAF2073045.1"/>
    </source>
</evidence>
<dbReference type="GO" id="GO:0051225">
    <property type="term" value="P:spindle assembly"/>
    <property type="evidence" value="ECO:0007669"/>
    <property type="project" value="TreeGrafter"/>
</dbReference>
<evidence type="ECO:0000256" key="1">
    <source>
        <dbReference type="ARBA" id="ARBA00004245"/>
    </source>
</evidence>
<dbReference type="GO" id="GO:0000930">
    <property type="term" value="C:gamma-tubulin complex"/>
    <property type="evidence" value="ECO:0007669"/>
    <property type="project" value="TreeGrafter"/>
</dbReference>
<dbReference type="GO" id="GO:0043015">
    <property type="term" value="F:gamma-tubulin binding"/>
    <property type="evidence" value="ECO:0007669"/>
    <property type="project" value="InterPro"/>
</dbReference>
<dbReference type="Gene3D" id="1.20.120.1900">
    <property type="entry name" value="Gamma-tubulin complex, C-terminal domain"/>
    <property type="match status" value="1"/>
</dbReference>
<dbReference type="PANTHER" id="PTHR19302">
    <property type="entry name" value="GAMMA TUBULIN COMPLEX PROTEIN"/>
    <property type="match status" value="1"/>
</dbReference>
<sequence length="781" mass="90368">MQENINITFPPQNNNTNNNNNGSTTKNINDGGLIGSGFQSLPCASDLLPSLMKKSVNRRVVTNPQDAVSAGDNIFNFFPFNNDTTPVIIPAVAKPNYVEIPEELLTRDIIYVFQGIDGNYIKFNKDINMFLIDDHATLNNHPIYISKPKRDLISRLCEFGWLFRKITNFINNTQFKESGLTNKSLCLAINDELIELYRLIAILESQINKSIKVSSPIKANNNNSNGILTAHFHTGNSNVVTAHIPATSSTPQQSNIINNNESNGYNESNLTLRRMFVWCQEPLQKLKLLGTLVDAINTETMKGGEILSVIESLSKHGDIDQRQMTFSMLCKVSQPLFNIIKIWIFKGEIQDPYKEFFIKENPKVALEKVWREKFTIVARLIPKFISTTTCKRIAVVGKSINYMKQFCERDVIHQIDMEAIQSKSVPLGYHNIEFLDEIIDQVSKQSSQRLLKIVINEFKFMEHCRALKKYLLLGQGDFIQYLMDLVAEDLLQPVQKVMRHKLVGWMETAIRNSNVQFDKPEFVNRLDISLLQDRPGSIGWDIFSLDYHVDTPLNTILSVNDIVRYKKIFHFLWGVKRVEYSLNSVWRKMRSSNNTLRLFNAYIATEIHQSHLIMNEMIHFISNFQYYIMFEVFECCWKNLENAVQHEAMDLDQLIDSHHQYLHDICTKIFLSNSESCYECFKKLLSIIIKFVTLQNNLILLSNALNNSSPQQEQQALLSKELLNYKNHLHRLYQDYTSTLFKFQHEISLLKINQDLNPISLSYMLDFNEYYLNKHLSSKDK</sequence>
<protein>
    <recommendedName>
        <fullName evidence="11">Spindle pole body component</fullName>
    </recommendedName>
</protein>
<dbReference type="PANTHER" id="PTHR19302:SF14">
    <property type="entry name" value="GAMMA-TUBULIN COMPLEX COMPONENT 3"/>
    <property type="match status" value="1"/>
</dbReference>
<evidence type="ECO:0000259" key="7">
    <source>
        <dbReference type="Pfam" id="PF04130"/>
    </source>
</evidence>
<evidence type="ECO:0000313" key="10">
    <source>
        <dbReference type="Proteomes" id="UP000695562"/>
    </source>
</evidence>
<evidence type="ECO:0000256" key="6">
    <source>
        <dbReference type="SAM" id="MobiDB-lite"/>
    </source>
</evidence>
<dbReference type="FunFam" id="1.20.120.1900:FF:000003">
    <property type="entry name" value="Gamma-tubulin complex component"/>
    <property type="match status" value="1"/>
</dbReference>
<dbReference type="GO" id="GO:0000922">
    <property type="term" value="C:spindle pole"/>
    <property type="evidence" value="ECO:0007669"/>
    <property type="project" value="InterPro"/>
</dbReference>
<feature type="domain" description="Gamma tubulin complex component C-terminal" evidence="7">
    <location>
        <begin position="461"/>
        <end position="771"/>
    </location>
</feature>
<accession>A0A8J4PSK2</accession>
<proteinExistence type="inferred from homology"/>
<dbReference type="GO" id="GO:0005874">
    <property type="term" value="C:microtubule"/>
    <property type="evidence" value="ECO:0007669"/>
    <property type="project" value="UniProtKB-KW"/>
</dbReference>
<dbReference type="OrthoDB" id="5860513at2759"/>
<evidence type="ECO:0000256" key="2">
    <source>
        <dbReference type="ARBA" id="ARBA00010337"/>
    </source>
</evidence>
<evidence type="ECO:0000256" key="4">
    <source>
        <dbReference type="ARBA" id="ARBA00022701"/>
    </source>
</evidence>
<dbReference type="GO" id="GO:0051321">
    <property type="term" value="P:meiotic cell cycle"/>
    <property type="evidence" value="ECO:0007669"/>
    <property type="project" value="TreeGrafter"/>
</dbReference>
<evidence type="ECO:0008006" key="11">
    <source>
        <dbReference type="Google" id="ProtNLM"/>
    </source>
</evidence>
<keyword evidence="3" id="KW-0963">Cytoplasm</keyword>
<feature type="region of interest" description="Disordered" evidence="6">
    <location>
        <begin position="1"/>
        <end position="28"/>
    </location>
</feature>